<sequence>MKFVRLCIFCLIGLSLASVSRQNDPVPLDYFCMRTGHSIVKKGDAIYAYGGLRNPKVFNETYPYDHALVKLDLSYSWRILYNDQPMTLVSSLDLADHPPPRLIESSIFYDHNHTFHVYGGGLATSNASSVRQTTTSPVQNRVWTLSSNESWSSSPVKELDPNYAPMHALSVRAPEHDLVFYLNGILSNGSDEHLHVFPKMIIMNTRTKEVRVVSTNEILPDTARVGAVLQYLPLLGTRGALVLFGGATRHKENVTTDTWGTMVPLDVIHIFDIASLDTTPNGIWYRQSTSGRTPSNRMITCAISILSPDRTNYYIYISSGHSPTEIHDDVWVLSLPQFHWTQVFSGSRSNYGSVCHLVGNKQLLVLGGIDRHAACQRSPYVSLFDVTNLKWERSYVKDDEAFRVPKAVSDWIGGSAMGEAKIREPEPGFMSPGLAMMFDGITGSRMRSTAMRKVRITRWAAVGVLPWFSAFFLL</sequence>
<keyword evidence="2" id="KW-0677">Repeat</keyword>
<evidence type="ECO:0000313" key="5">
    <source>
        <dbReference type="Proteomes" id="UP000799424"/>
    </source>
</evidence>
<dbReference type="OrthoDB" id="10251809at2759"/>
<evidence type="ECO:0008006" key="6">
    <source>
        <dbReference type="Google" id="ProtNLM"/>
    </source>
</evidence>
<dbReference type="PANTHER" id="PTHR46093:SF18">
    <property type="entry name" value="FIBRONECTIN TYPE-III DOMAIN-CONTAINING PROTEIN"/>
    <property type="match status" value="1"/>
</dbReference>
<dbReference type="Gene3D" id="2.120.10.80">
    <property type="entry name" value="Kelch-type beta propeller"/>
    <property type="match status" value="1"/>
</dbReference>
<evidence type="ECO:0000256" key="3">
    <source>
        <dbReference type="SAM" id="SignalP"/>
    </source>
</evidence>
<gene>
    <name evidence="4" type="ORF">CC86DRAFT_143392</name>
</gene>
<feature type="chain" id="PRO_5025389275" description="Galactose oxidase" evidence="3">
    <location>
        <begin position="18"/>
        <end position="474"/>
    </location>
</feature>
<evidence type="ECO:0000256" key="1">
    <source>
        <dbReference type="ARBA" id="ARBA00022441"/>
    </source>
</evidence>
<dbReference type="PANTHER" id="PTHR46093">
    <property type="entry name" value="ACYL-COA-BINDING DOMAIN-CONTAINING PROTEIN 5"/>
    <property type="match status" value="1"/>
</dbReference>
<dbReference type="AlphaFoldDB" id="A0A6A7AEP1"/>
<dbReference type="SUPFAM" id="SSF117281">
    <property type="entry name" value="Kelch motif"/>
    <property type="match status" value="1"/>
</dbReference>
<evidence type="ECO:0000313" key="4">
    <source>
        <dbReference type="EMBL" id="KAF2831780.1"/>
    </source>
</evidence>
<name>A0A6A7AEP1_9PLEO</name>
<keyword evidence="5" id="KW-1185">Reference proteome</keyword>
<protein>
    <recommendedName>
        <fullName evidence="6">Galactose oxidase</fullName>
    </recommendedName>
</protein>
<dbReference type="EMBL" id="MU006218">
    <property type="protein sequence ID" value="KAF2831780.1"/>
    <property type="molecule type" value="Genomic_DNA"/>
</dbReference>
<reference evidence="4" key="1">
    <citation type="journal article" date="2020" name="Stud. Mycol.">
        <title>101 Dothideomycetes genomes: a test case for predicting lifestyles and emergence of pathogens.</title>
        <authorList>
            <person name="Haridas S."/>
            <person name="Albert R."/>
            <person name="Binder M."/>
            <person name="Bloem J."/>
            <person name="Labutti K."/>
            <person name="Salamov A."/>
            <person name="Andreopoulos B."/>
            <person name="Baker S."/>
            <person name="Barry K."/>
            <person name="Bills G."/>
            <person name="Bluhm B."/>
            <person name="Cannon C."/>
            <person name="Castanera R."/>
            <person name="Culley D."/>
            <person name="Daum C."/>
            <person name="Ezra D."/>
            <person name="Gonzalez J."/>
            <person name="Henrissat B."/>
            <person name="Kuo A."/>
            <person name="Liang C."/>
            <person name="Lipzen A."/>
            <person name="Lutzoni F."/>
            <person name="Magnuson J."/>
            <person name="Mondo S."/>
            <person name="Nolan M."/>
            <person name="Ohm R."/>
            <person name="Pangilinan J."/>
            <person name="Park H.-J."/>
            <person name="Ramirez L."/>
            <person name="Alfaro M."/>
            <person name="Sun H."/>
            <person name="Tritt A."/>
            <person name="Yoshinaga Y."/>
            <person name="Zwiers L.-H."/>
            <person name="Turgeon B."/>
            <person name="Goodwin S."/>
            <person name="Spatafora J."/>
            <person name="Crous P."/>
            <person name="Grigoriev I."/>
        </authorList>
    </citation>
    <scope>NUCLEOTIDE SEQUENCE</scope>
    <source>
        <strain evidence="4">CBS 113818</strain>
    </source>
</reference>
<dbReference type="InterPro" id="IPR015915">
    <property type="entry name" value="Kelch-typ_b-propeller"/>
</dbReference>
<proteinExistence type="predicted"/>
<keyword evidence="3" id="KW-0732">Signal</keyword>
<feature type="signal peptide" evidence="3">
    <location>
        <begin position="1"/>
        <end position="17"/>
    </location>
</feature>
<accession>A0A6A7AEP1</accession>
<keyword evidence="1" id="KW-0880">Kelch repeat</keyword>
<organism evidence="4 5">
    <name type="scientific">Ophiobolus disseminans</name>
    <dbReference type="NCBI Taxonomy" id="1469910"/>
    <lineage>
        <taxon>Eukaryota</taxon>
        <taxon>Fungi</taxon>
        <taxon>Dikarya</taxon>
        <taxon>Ascomycota</taxon>
        <taxon>Pezizomycotina</taxon>
        <taxon>Dothideomycetes</taxon>
        <taxon>Pleosporomycetidae</taxon>
        <taxon>Pleosporales</taxon>
        <taxon>Pleosporineae</taxon>
        <taxon>Phaeosphaeriaceae</taxon>
        <taxon>Ophiobolus</taxon>
    </lineage>
</organism>
<evidence type="ECO:0000256" key="2">
    <source>
        <dbReference type="ARBA" id="ARBA00022737"/>
    </source>
</evidence>
<dbReference type="SUPFAM" id="SSF50965">
    <property type="entry name" value="Galactose oxidase, central domain"/>
    <property type="match status" value="1"/>
</dbReference>
<dbReference type="Proteomes" id="UP000799424">
    <property type="component" value="Unassembled WGS sequence"/>
</dbReference>
<dbReference type="InterPro" id="IPR011043">
    <property type="entry name" value="Gal_Oxase/kelch_b-propeller"/>
</dbReference>